<reference evidence="2" key="2">
    <citation type="submission" date="2018-08" db="UniProtKB">
        <authorList>
            <consortium name="EnsemblPlants"/>
        </authorList>
    </citation>
    <scope>IDENTIFICATION</scope>
    <source>
        <strain evidence="2">Yugu1</strain>
    </source>
</reference>
<name>K3YLC9_SETIT</name>
<reference evidence="3" key="1">
    <citation type="journal article" date="2012" name="Nat. Biotechnol.">
        <title>Reference genome sequence of the model plant Setaria.</title>
        <authorList>
            <person name="Bennetzen J.L."/>
            <person name="Schmutz J."/>
            <person name="Wang H."/>
            <person name="Percifield R."/>
            <person name="Hawkins J."/>
            <person name="Pontaroli A.C."/>
            <person name="Estep M."/>
            <person name="Feng L."/>
            <person name="Vaughn J.N."/>
            <person name="Grimwood J."/>
            <person name="Jenkins J."/>
            <person name="Barry K."/>
            <person name="Lindquist E."/>
            <person name="Hellsten U."/>
            <person name="Deshpande S."/>
            <person name="Wang X."/>
            <person name="Wu X."/>
            <person name="Mitros T."/>
            <person name="Triplett J."/>
            <person name="Yang X."/>
            <person name="Ye C.Y."/>
            <person name="Mauro-Herrera M."/>
            <person name="Wang L."/>
            <person name="Li P."/>
            <person name="Sharma M."/>
            <person name="Sharma R."/>
            <person name="Ronald P.C."/>
            <person name="Panaud O."/>
            <person name="Kellogg E.A."/>
            <person name="Brutnell T.P."/>
            <person name="Doust A.N."/>
            <person name="Tuskan G.A."/>
            <person name="Rokhsar D."/>
            <person name="Devos K.M."/>
        </authorList>
    </citation>
    <scope>NUCLEOTIDE SEQUENCE [LARGE SCALE GENOMIC DNA]</scope>
    <source>
        <strain evidence="3">cv. Yugu1</strain>
    </source>
</reference>
<accession>K3YLC9</accession>
<keyword evidence="3" id="KW-1185">Reference proteome</keyword>
<dbReference type="Proteomes" id="UP000004995">
    <property type="component" value="Unassembled WGS sequence"/>
</dbReference>
<dbReference type="EnsemblPlants" id="KQL00722">
    <property type="protein sequence ID" value="KQL00722"/>
    <property type="gene ID" value="SETIT_015052mg"/>
</dbReference>
<feature type="compositionally biased region" description="Low complexity" evidence="1">
    <location>
        <begin position="180"/>
        <end position="213"/>
    </location>
</feature>
<evidence type="ECO:0000313" key="2">
    <source>
        <dbReference type="EnsemblPlants" id="KQL00722"/>
    </source>
</evidence>
<dbReference type="AlphaFoldDB" id="K3YLC9"/>
<protein>
    <submittedName>
        <fullName evidence="2">Uncharacterized protein</fullName>
    </submittedName>
</protein>
<feature type="region of interest" description="Disordered" evidence="1">
    <location>
        <begin position="175"/>
        <end position="214"/>
    </location>
</feature>
<sequence>MVCVYGSLDKNIITPLLEKCALFKKLLADMINSHRDGLSWEGDIDTGDEDVYDDKVSIAKEPKSFPIRPKISLLMDKTFIRMLSGMASYDSWWSNTETAESLRELIENHPFLKPDMTRSNLWSGIFCAYSSHDAEDLTSKFKTVITSYGHMAWTGETQENRMLRCVFKYKNKKSQPSVTAGRGADGPAAGPAASTVGSAAGADGPAAGPTASTVGSAAGHAASMVGSAAEGPWQADNLSGYDEENAAFLIEYLRHLFHHGSGYSFASGGAAGSLG</sequence>
<evidence type="ECO:0000256" key="1">
    <source>
        <dbReference type="SAM" id="MobiDB-lite"/>
    </source>
</evidence>
<organism evidence="2 3">
    <name type="scientific">Setaria italica</name>
    <name type="common">Foxtail millet</name>
    <name type="synonym">Panicum italicum</name>
    <dbReference type="NCBI Taxonomy" id="4555"/>
    <lineage>
        <taxon>Eukaryota</taxon>
        <taxon>Viridiplantae</taxon>
        <taxon>Streptophyta</taxon>
        <taxon>Embryophyta</taxon>
        <taxon>Tracheophyta</taxon>
        <taxon>Spermatophyta</taxon>
        <taxon>Magnoliopsida</taxon>
        <taxon>Liliopsida</taxon>
        <taxon>Poales</taxon>
        <taxon>Poaceae</taxon>
        <taxon>PACMAD clade</taxon>
        <taxon>Panicoideae</taxon>
        <taxon>Panicodae</taxon>
        <taxon>Paniceae</taxon>
        <taxon>Cenchrinae</taxon>
        <taxon>Setaria</taxon>
    </lineage>
</organism>
<dbReference type="InParanoid" id="K3YLC9"/>
<evidence type="ECO:0000313" key="3">
    <source>
        <dbReference type="Proteomes" id="UP000004995"/>
    </source>
</evidence>
<dbReference type="EMBL" id="AGNK02003550">
    <property type="status" value="NOT_ANNOTATED_CDS"/>
    <property type="molecule type" value="Genomic_DNA"/>
</dbReference>
<proteinExistence type="predicted"/>
<dbReference type="eggNOG" id="KOG1873">
    <property type="taxonomic scope" value="Eukaryota"/>
</dbReference>
<dbReference type="Gramene" id="KQL00722">
    <property type="protein sequence ID" value="KQL00722"/>
    <property type="gene ID" value="SETIT_015052mg"/>
</dbReference>
<dbReference type="HOGENOM" id="CLU_1014078_0_0_1"/>